<proteinExistence type="predicted"/>
<dbReference type="Proteomes" id="UP000287224">
    <property type="component" value="Unassembled WGS sequence"/>
</dbReference>
<gene>
    <name evidence="1" type="ORF">KDAU_20470</name>
</gene>
<dbReference type="AlphaFoldDB" id="A0A401ZDE3"/>
<accession>A0A401ZDE3</accession>
<dbReference type="EMBL" id="BIFQ01000001">
    <property type="protein sequence ID" value="GCE04718.1"/>
    <property type="molecule type" value="Genomic_DNA"/>
</dbReference>
<name>A0A401ZDE3_9CHLR</name>
<sequence>MDDQALEDLFGPAATYSDHKKGERITFTEAGETYTGVIIWVCGPGVVAGRQIPTHYMVEADQRGGFPFVVLPSDIIETNSEQ</sequence>
<evidence type="ECO:0000313" key="2">
    <source>
        <dbReference type="Proteomes" id="UP000287224"/>
    </source>
</evidence>
<protein>
    <submittedName>
        <fullName evidence="1">Uncharacterized protein</fullName>
    </submittedName>
</protein>
<keyword evidence="2" id="KW-1185">Reference proteome</keyword>
<organism evidence="1 2">
    <name type="scientific">Dictyobacter aurantiacus</name>
    <dbReference type="NCBI Taxonomy" id="1936993"/>
    <lineage>
        <taxon>Bacteria</taxon>
        <taxon>Bacillati</taxon>
        <taxon>Chloroflexota</taxon>
        <taxon>Ktedonobacteria</taxon>
        <taxon>Ktedonobacterales</taxon>
        <taxon>Dictyobacteraceae</taxon>
        <taxon>Dictyobacter</taxon>
    </lineage>
</organism>
<reference evidence="2" key="1">
    <citation type="submission" date="2018-12" db="EMBL/GenBank/DDBJ databases">
        <title>Tengunoibacter tsumagoiensis gen. nov., sp. nov., Dictyobacter kobayashii sp. nov., D. alpinus sp. nov., and D. joshuensis sp. nov. and description of Dictyobacteraceae fam. nov. within the order Ktedonobacterales isolated from Tengu-no-mugimeshi.</title>
        <authorList>
            <person name="Wang C.M."/>
            <person name="Zheng Y."/>
            <person name="Sakai Y."/>
            <person name="Toyoda A."/>
            <person name="Minakuchi Y."/>
            <person name="Abe K."/>
            <person name="Yokota A."/>
            <person name="Yabe S."/>
        </authorList>
    </citation>
    <scope>NUCLEOTIDE SEQUENCE [LARGE SCALE GENOMIC DNA]</scope>
    <source>
        <strain evidence="2">S-27</strain>
    </source>
</reference>
<evidence type="ECO:0000313" key="1">
    <source>
        <dbReference type="EMBL" id="GCE04718.1"/>
    </source>
</evidence>
<comment type="caution">
    <text evidence="1">The sequence shown here is derived from an EMBL/GenBank/DDBJ whole genome shotgun (WGS) entry which is preliminary data.</text>
</comment>